<proteinExistence type="inferred from homology"/>
<dbReference type="EMBL" id="AACB03000004">
    <property type="protein sequence ID" value="KAE8302341.1"/>
    <property type="molecule type" value="Genomic_DNA"/>
</dbReference>
<dbReference type="HOGENOM" id="CLU_464996_0_0_1"/>
<dbReference type="GO" id="GO:0004843">
    <property type="term" value="F:cysteine-type deubiquitinase activity"/>
    <property type="evidence" value="ECO:0007669"/>
    <property type="project" value="UniProtKB-EC"/>
</dbReference>
<comment type="similarity">
    <text evidence="1">Belongs to the MINDY deubiquitinase family. FAM188 subfamily.</text>
</comment>
<dbReference type="GO" id="GO:1990380">
    <property type="term" value="F:K48-linked deubiquitinase activity"/>
    <property type="evidence" value="ECO:0007669"/>
    <property type="project" value="InterPro"/>
</dbReference>
<keyword evidence="4" id="KW-1185">Reference proteome</keyword>
<organism evidence="3 4">
    <name type="scientific">Giardia intestinalis (strain ATCC 50803 / WB clone C6)</name>
    <name type="common">Giardia lamblia</name>
    <dbReference type="NCBI Taxonomy" id="184922"/>
    <lineage>
        <taxon>Eukaryota</taxon>
        <taxon>Metamonada</taxon>
        <taxon>Diplomonadida</taxon>
        <taxon>Hexamitidae</taxon>
        <taxon>Giardiinae</taxon>
        <taxon>Giardia</taxon>
    </lineage>
</organism>
<evidence type="ECO:0000256" key="1">
    <source>
        <dbReference type="ARBA" id="ARBA00011074"/>
    </source>
</evidence>
<dbReference type="PANTHER" id="PTHR12473">
    <property type="entry name" value="UBIQUITIN CARBOXYL-TERMINAL HYDROLASE MINDY-4-RELATED"/>
    <property type="match status" value="1"/>
</dbReference>
<accession>A8B929</accession>
<dbReference type="GeneID" id="5701666"/>
<dbReference type="OMA" id="TCKREED"/>
<dbReference type="RefSeq" id="XP_001708750.1">
    <property type="nucleotide sequence ID" value="XM_001708698.1"/>
</dbReference>
<sequence length="587" mass="64855">MSIQDMAHGIIREYLKLHDYTEAYEAFEREAIHRGIPKLFSKRLEILEAVGITSQFREEFEKKKRGVPHLETSLEVLIKSYKEASASEEKEVAQARRVRRKRPQGIHRTIEETATSQPEAPQLETLLSKYQPSEEPGELISPHPIVSVKDHIAANGGFPLFKSVLFGAKRQATIPDTWYQSLFCLSLSPKTKPKKTSFSVLHPKSWAIHQREGGPCGVIAVIQARAAKYLFHGAKPRVLASATLIQALTIGLQNLAAEDVPVPFIEAVLSAIYDTLELVLKQSPTGRAYLVVPATHRAFARDLLQQLSSVAPSDTVARQQLLGDIHGRLGLARIVEEMDDFEVITASSPAEIHGILSSLFYQFYAITAFPSSFIPALVVSVILTRTLREIAVTDFDSSNNGSHGPSTGLSSDSLFTNMNNASMELVNLFIHGKAVAGTHDGVVTCDGFTLKGIDTPTDVGLLSIYEYYNYLTIGDNLKWGVLCPCFVLFNEAHYTSLFPIDKAAMDTISTGLADRMFGSRKEVDVIYSDSLDDQSEAVRLTLTLEGPVTCKREEDGIRDKSFVNQLIYTLFGTSIVSISWNGAEPYL</sequence>
<evidence type="ECO:0000313" key="3">
    <source>
        <dbReference type="EMBL" id="KAE8302341.1"/>
    </source>
</evidence>
<gene>
    <name evidence="3" type="ORF">GL50803_007349</name>
</gene>
<dbReference type="Proteomes" id="UP000001548">
    <property type="component" value="Unassembled WGS sequence"/>
</dbReference>
<dbReference type="SMART" id="SM01174">
    <property type="entry name" value="DUF4205"/>
    <property type="match status" value="1"/>
</dbReference>
<reference evidence="3 4" key="1">
    <citation type="journal article" date="2007" name="Science">
        <title>Genomic minimalism in the early diverging intestinal parasite Giardia lamblia.</title>
        <authorList>
            <person name="Morrison H.G."/>
            <person name="McArthur A.G."/>
            <person name="Gillin F.D."/>
            <person name="Aley S.B."/>
            <person name="Adam R.D."/>
            <person name="Olsen G.J."/>
            <person name="Best A.A."/>
            <person name="Cande W.Z."/>
            <person name="Chen F."/>
            <person name="Cipriano M.J."/>
            <person name="Davids B.J."/>
            <person name="Dawson S.C."/>
            <person name="Elmendorf H.G."/>
            <person name="Hehl A.B."/>
            <person name="Holder M.E."/>
            <person name="Huse S.M."/>
            <person name="Kim U.U."/>
            <person name="Lasek-Nesselquist E."/>
            <person name="Manning G."/>
            <person name="Nigam A."/>
            <person name="Nixon J.E."/>
            <person name="Palm D."/>
            <person name="Passamaneck N.E."/>
            <person name="Prabhu A."/>
            <person name="Reich C.I."/>
            <person name="Reiner D.S."/>
            <person name="Samuelson J."/>
            <person name="Svard S.G."/>
            <person name="Sogin M.L."/>
        </authorList>
    </citation>
    <scope>NUCLEOTIDE SEQUENCE [LARGE SCALE GENOMIC DNA]</scope>
    <source>
        <strain evidence="3 4">WB C6</strain>
    </source>
</reference>
<feature type="domain" description="Deubiquitinating enzyme MINDY-3/4 conserved" evidence="2">
    <location>
        <begin position="162"/>
        <end position="582"/>
    </location>
</feature>
<dbReference type="AlphaFoldDB" id="A8B929"/>
<comment type="caution">
    <text evidence="3">The sequence shown here is derived from an EMBL/GenBank/DDBJ whole genome shotgun (WGS) entry which is preliminary data.</text>
</comment>
<dbReference type="PANTHER" id="PTHR12473:SF8">
    <property type="entry name" value="UBIQUITIN CARBOXYL-TERMINAL HYDROLASE MINDY-4-RELATED"/>
    <property type="match status" value="1"/>
</dbReference>
<protein>
    <recommendedName>
        <fullName evidence="2">Deubiquitinating enzyme MINDY-3/4 conserved domain-containing protein</fullName>
    </recommendedName>
</protein>
<dbReference type="STRING" id="184922.A8B929"/>
<dbReference type="InterPro" id="IPR025257">
    <property type="entry name" value="MINDY-3/4_CD"/>
</dbReference>
<evidence type="ECO:0000313" key="4">
    <source>
        <dbReference type="Proteomes" id="UP000001548"/>
    </source>
</evidence>
<dbReference type="KEGG" id="gla:GL50803_007349"/>
<dbReference type="Pfam" id="PF13898">
    <property type="entry name" value="MINDY-3_4_CD"/>
    <property type="match status" value="1"/>
</dbReference>
<dbReference type="VEuPathDB" id="GiardiaDB:GL50803_7349"/>
<name>A8B929_GIAIC</name>
<evidence type="ECO:0000259" key="2">
    <source>
        <dbReference type="SMART" id="SM01174"/>
    </source>
</evidence>
<dbReference type="InterPro" id="IPR039785">
    <property type="entry name" value="MINY3/4"/>
</dbReference>
<dbReference type="GO" id="GO:0071108">
    <property type="term" value="P:protein K48-linked deubiquitination"/>
    <property type="evidence" value="ECO:0007669"/>
    <property type="project" value="InterPro"/>
</dbReference>
<dbReference type="GO" id="GO:0006508">
    <property type="term" value="P:proteolysis"/>
    <property type="evidence" value="ECO:0007669"/>
    <property type="project" value="UniProtKB-KW"/>
</dbReference>